<keyword evidence="3" id="KW-1185">Reference proteome</keyword>
<dbReference type="KEGG" id="anh:A6F65_00768"/>
<dbReference type="EMBL" id="CP016545">
    <property type="protein sequence ID" value="ANU07088.1"/>
    <property type="molecule type" value="Genomic_DNA"/>
</dbReference>
<protein>
    <recommendedName>
        <fullName evidence="4">Alpha-amylase</fullName>
    </recommendedName>
</protein>
<dbReference type="AlphaFoldDB" id="A0A1C7D6L0"/>
<feature type="signal peptide" evidence="1">
    <location>
        <begin position="1"/>
        <end position="23"/>
    </location>
</feature>
<name>A0A1C7D6L0_9SPHN</name>
<feature type="chain" id="PRO_5008884343" description="Alpha-amylase" evidence="1">
    <location>
        <begin position="24"/>
        <end position="371"/>
    </location>
</feature>
<accession>A0A1C7D6L0</accession>
<dbReference type="RefSeq" id="WP_067786125.1">
    <property type="nucleotide sequence ID" value="NZ_CP016545.1"/>
</dbReference>
<evidence type="ECO:0000313" key="3">
    <source>
        <dbReference type="Proteomes" id="UP000092698"/>
    </source>
</evidence>
<gene>
    <name evidence="2" type="ORF">A6F65_00768</name>
</gene>
<evidence type="ECO:0000256" key="1">
    <source>
        <dbReference type="SAM" id="SignalP"/>
    </source>
</evidence>
<evidence type="ECO:0008006" key="4">
    <source>
        <dbReference type="Google" id="ProtNLM"/>
    </source>
</evidence>
<dbReference type="OrthoDB" id="5450709at2"/>
<proteinExistence type="predicted"/>
<dbReference type="PATRIC" id="fig|645517.4.peg.770"/>
<reference evidence="2 3" key="1">
    <citation type="submission" date="2016-07" db="EMBL/GenBank/DDBJ databases">
        <title>Complete genome sequence of Altererythrobacter namhicola JCM 16345T, containing esterase-encoding genes.</title>
        <authorList>
            <person name="Cheng H."/>
            <person name="Wu Y.-H."/>
            <person name="Jian S.-L."/>
            <person name="Huo Y.-Y."/>
            <person name="Wang C.-S."/>
            <person name="Xu X.-W."/>
        </authorList>
    </citation>
    <scope>NUCLEOTIDE SEQUENCE [LARGE SCALE GENOMIC DNA]</scope>
    <source>
        <strain evidence="2 3">JCM 16345</strain>
    </source>
</reference>
<sequence length="371" mass="39850">MTTAFRAGSALLAITLCSQPAIAQDEAVTIEGDEIVVTPVSLHPAAGLMNEHTHDGGEVMIGLRYARTRSGGTNVRGTKEISDAEILAAGYASRTSSMTMEMVMLDLMYAPDDRLTLMVMPHWMRHEMTMLGIDPANTGGGMHGGGMHGGMAGHHGHSPAFGETMTHAAEGFSDTLVSASYRLAHSPALKAHATLGVWVPTGRVDLQNHDGTFVHYGMQPGSGSWDLEPSLTVSGQSGEMGWGLQASYRWRLEEENASGFAFGDRFALRGWASWRAARDVSLTGRLSFESEGPVTGHYNGPHNHSAPADRQANYGGERIYADIGINYALPFGGPDRPQIGLEAGVPLYQDLNGIQAPDQWRMALSLTKAFR</sequence>
<evidence type="ECO:0000313" key="2">
    <source>
        <dbReference type="EMBL" id="ANU07088.1"/>
    </source>
</evidence>
<keyword evidence="1" id="KW-0732">Signal</keyword>
<dbReference type="Proteomes" id="UP000092698">
    <property type="component" value="Chromosome"/>
</dbReference>
<dbReference type="STRING" id="645517.A6F65_00768"/>
<organism evidence="2 3">
    <name type="scientific">Paraurantiacibacter namhicola</name>
    <dbReference type="NCBI Taxonomy" id="645517"/>
    <lineage>
        <taxon>Bacteria</taxon>
        <taxon>Pseudomonadati</taxon>
        <taxon>Pseudomonadota</taxon>
        <taxon>Alphaproteobacteria</taxon>
        <taxon>Sphingomonadales</taxon>
        <taxon>Erythrobacteraceae</taxon>
        <taxon>Paraurantiacibacter</taxon>
    </lineage>
</organism>